<keyword evidence="4" id="KW-1185">Reference proteome</keyword>
<evidence type="ECO:0000313" key="4">
    <source>
        <dbReference type="Proteomes" id="UP000218598"/>
    </source>
</evidence>
<dbReference type="PANTHER" id="PTHR30282:SF0">
    <property type="entry name" value="P-AMINOBENZOYL-GLUTAMATE TRANSPORT PROTEIN"/>
    <property type="match status" value="1"/>
</dbReference>
<dbReference type="Proteomes" id="UP000218598">
    <property type="component" value="Unassembled WGS sequence"/>
</dbReference>
<name>A0A2A3YLD5_9MICO</name>
<feature type="transmembrane region" description="Helical" evidence="2">
    <location>
        <begin position="31"/>
        <end position="53"/>
    </location>
</feature>
<protein>
    <submittedName>
        <fullName evidence="3">p-aminobenzoyl-glutamate transporter</fullName>
    </submittedName>
</protein>
<reference evidence="3 4" key="1">
    <citation type="journal article" date="2017" name="Elife">
        <title>Extensive horizontal gene transfer in cheese-associated bacteria.</title>
        <authorList>
            <person name="Bonham K.S."/>
            <person name="Wolfe B.E."/>
            <person name="Dutton R.J."/>
        </authorList>
    </citation>
    <scope>NUCLEOTIDE SEQUENCE [LARGE SCALE GENOMIC DNA]</scope>
    <source>
        <strain evidence="3 4">341_9</strain>
    </source>
</reference>
<evidence type="ECO:0000313" key="3">
    <source>
        <dbReference type="EMBL" id="PCC40039.1"/>
    </source>
</evidence>
<gene>
    <name evidence="3" type="ORF">CIK66_05160</name>
</gene>
<feature type="transmembrane region" description="Helical" evidence="2">
    <location>
        <begin position="432"/>
        <end position="451"/>
    </location>
</feature>
<keyword evidence="2" id="KW-0812">Transmembrane</keyword>
<dbReference type="GeneID" id="95326435"/>
<evidence type="ECO:0000256" key="2">
    <source>
        <dbReference type="SAM" id="Phobius"/>
    </source>
</evidence>
<dbReference type="OrthoDB" id="3314392at2"/>
<feature type="transmembrane region" description="Helical" evidence="2">
    <location>
        <begin position="395"/>
        <end position="420"/>
    </location>
</feature>
<dbReference type="GO" id="GO:1902604">
    <property type="term" value="P:p-aminobenzoyl-glutamate transmembrane transport"/>
    <property type="evidence" value="ECO:0007669"/>
    <property type="project" value="InterPro"/>
</dbReference>
<dbReference type="EMBL" id="NRGR01000008">
    <property type="protein sequence ID" value="PCC40039.1"/>
    <property type="molecule type" value="Genomic_DNA"/>
</dbReference>
<dbReference type="RefSeq" id="WP_096163823.1">
    <property type="nucleotide sequence ID" value="NZ_JBQQKG010000001.1"/>
</dbReference>
<feature type="transmembrane region" description="Helical" evidence="2">
    <location>
        <begin position="95"/>
        <end position="119"/>
    </location>
</feature>
<keyword evidence="2" id="KW-0472">Membrane</keyword>
<accession>A0A2A3YLD5</accession>
<evidence type="ECO:0000256" key="1">
    <source>
        <dbReference type="SAM" id="MobiDB-lite"/>
    </source>
</evidence>
<dbReference type="AlphaFoldDB" id="A0A2A3YLD5"/>
<feature type="transmembrane region" description="Helical" evidence="2">
    <location>
        <begin position="353"/>
        <end position="374"/>
    </location>
</feature>
<feature type="region of interest" description="Disordered" evidence="1">
    <location>
        <begin position="250"/>
        <end position="301"/>
    </location>
</feature>
<keyword evidence="2" id="KW-1133">Transmembrane helix</keyword>
<feature type="compositionally biased region" description="Basic and acidic residues" evidence="1">
    <location>
        <begin position="283"/>
        <end position="294"/>
    </location>
</feature>
<dbReference type="GO" id="GO:0015558">
    <property type="term" value="F:secondary active p-aminobenzoyl-glutamate transmembrane transporter activity"/>
    <property type="evidence" value="ECO:0007669"/>
    <property type="project" value="InterPro"/>
</dbReference>
<proteinExistence type="predicted"/>
<feature type="transmembrane region" description="Helical" evidence="2">
    <location>
        <begin position="310"/>
        <end position="333"/>
    </location>
</feature>
<organism evidence="3 4">
    <name type="scientific">Brachybacterium alimentarium</name>
    <dbReference type="NCBI Taxonomy" id="47845"/>
    <lineage>
        <taxon>Bacteria</taxon>
        <taxon>Bacillati</taxon>
        <taxon>Actinomycetota</taxon>
        <taxon>Actinomycetes</taxon>
        <taxon>Micrococcales</taxon>
        <taxon>Dermabacteraceae</taxon>
        <taxon>Brachybacterium</taxon>
    </lineage>
</organism>
<sequence length="557" mass="57781">MSASAAPVRPKRLDRVLDRVERIGNRLPDPLVLFAGLFLLTAVLTTVLGALGAQVQVPGEDDPLQVRSFFSGEGLTWFTTTMGENYIGFPPLVNVLPIVLAVGIAEGSGLLSAAIRGLFGSAPRWLLPYVVAFVGVNGNLMSDTSFVVIPPLAALVFAAAGRHPVAGLIGGFAAVGASFSTSMLPSPIDANFAGITSGVMGALPDALQATPVTVVSNYWINLASSLVLVLACGALIDRVLEPRLERAGVPRAIDDPDEGAPTGPSSGGGAEADGSPGGTAASGEKERPKARTGERDEDVSSSVEPVEKRALVWAGVTLAGLVALIVAIAVIPFSPWRSDGGGLLPDSPFMGSIVFLIVVVFSVTGIVYGARLGTIRTGGDVARHMGQGLRSMTSFLVVAFALAQFLALFEWSGVGTYLAVHGAAWLESAQLGGLPVILAFVVLCAVANLFITSGTSMWGLMAVVFVPMLGLAGLEPAFVQAAFRIGDSSTQIITPLSPYLIVLLGMVRRYEPGAGLGTLVARLVPFTLVFFTVWVAVLLVFYGLDLPIGPANGIHLE</sequence>
<feature type="transmembrane region" description="Helical" evidence="2">
    <location>
        <begin position="489"/>
        <end position="507"/>
    </location>
</feature>
<dbReference type="PANTHER" id="PTHR30282">
    <property type="entry name" value="P-AMINOBENZOYL GLUTAMATE TRANSPORTER"/>
    <property type="match status" value="1"/>
</dbReference>
<comment type="caution">
    <text evidence="3">The sequence shown here is derived from an EMBL/GenBank/DDBJ whole genome shotgun (WGS) entry which is preliminary data.</text>
</comment>
<feature type="transmembrane region" description="Helical" evidence="2">
    <location>
        <begin position="126"/>
        <end position="149"/>
    </location>
</feature>
<dbReference type="InterPro" id="IPR004697">
    <property type="entry name" value="AbgT"/>
</dbReference>
<feature type="transmembrane region" description="Helical" evidence="2">
    <location>
        <begin position="519"/>
        <end position="542"/>
    </location>
</feature>
<feature type="transmembrane region" description="Helical" evidence="2">
    <location>
        <begin position="458"/>
        <end position="483"/>
    </location>
</feature>
<dbReference type="Pfam" id="PF03806">
    <property type="entry name" value="ABG_transport"/>
    <property type="match status" value="2"/>
</dbReference>
<feature type="compositionally biased region" description="Gly residues" evidence="1">
    <location>
        <begin position="265"/>
        <end position="277"/>
    </location>
</feature>